<accession>A0A0A9CPP8</accession>
<dbReference type="EMBL" id="GBRH01220354">
    <property type="protein sequence ID" value="JAD77541.1"/>
    <property type="molecule type" value="Transcribed_RNA"/>
</dbReference>
<sequence length="59" mass="6777">MLYPASTEFPSDWSCYYWSLSFKLLQAICQYIPDKTSSSLILLRITTLQPLNSFRGLPA</sequence>
<proteinExistence type="predicted"/>
<organism evidence="1">
    <name type="scientific">Arundo donax</name>
    <name type="common">Giant reed</name>
    <name type="synonym">Donax arundinaceus</name>
    <dbReference type="NCBI Taxonomy" id="35708"/>
    <lineage>
        <taxon>Eukaryota</taxon>
        <taxon>Viridiplantae</taxon>
        <taxon>Streptophyta</taxon>
        <taxon>Embryophyta</taxon>
        <taxon>Tracheophyta</taxon>
        <taxon>Spermatophyta</taxon>
        <taxon>Magnoliopsida</taxon>
        <taxon>Liliopsida</taxon>
        <taxon>Poales</taxon>
        <taxon>Poaceae</taxon>
        <taxon>PACMAD clade</taxon>
        <taxon>Arundinoideae</taxon>
        <taxon>Arundineae</taxon>
        <taxon>Arundo</taxon>
    </lineage>
</organism>
<reference evidence="1" key="1">
    <citation type="submission" date="2014-09" db="EMBL/GenBank/DDBJ databases">
        <authorList>
            <person name="Magalhaes I.L.F."/>
            <person name="Oliveira U."/>
            <person name="Santos F.R."/>
            <person name="Vidigal T.H.D.A."/>
            <person name="Brescovit A.D."/>
            <person name="Santos A.J."/>
        </authorList>
    </citation>
    <scope>NUCLEOTIDE SEQUENCE</scope>
    <source>
        <tissue evidence="1">Shoot tissue taken approximately 20 cm above the soil surface</tissue>
    </source>
</reference>
<reference evidence="1" key="2">
    <citation type="journal article" date="2015" name="Data Brief">
        <title>Shoot transcriptome of the giant reed, Arundo donax.</title>
        <authorList>
            <person name="Barrero R.A."/>
            <person name="Guerrero F.D."/>
            <person name="Moolhuijzen P."/>
            <person name="Goolsby J.A."/>
            <person name="Tidwell J."/>
            <person name="Bellgard S.E."/>
            <person name="Bellgard M.I."/>
        </authorList>
    </citation>
    <scope>NUCLEOTIDE SEQUENCE</scope>
    <source>
        <tissue evidence="1">Shoot tissue taken approximately 20 cm above the soil surface</tissue>
    </source>
</reference>
<dbReference type="AlphaFoldDB" id="A0A0A9CPP8"/>
<name>A0A0A9CPP8_ARUDO</name>
<protein>
    <submittedName>
        <fullName evidence="1">Uncharacterized protein</fullName>
    </submittedName>
</protein>
<evidence type="ECO:0000313" key="1">
    <source>
        <dbReference type="EMBL" id="JAD77541.1"/>
    </source>
</evidence>